<dbReference type="Pfam" id="PF25794">
    <property type="entry name" value="SACS"/>
    <property type="match status" value="1"/>
</dbReference>
<dbReference type="EMBL" id="NFKP01000001">
    <property type="protein sequence ID" value="OUP71446.1"/>
    <property type="molecule type" value="Genomic_DNA"/>
</dbReference>
<dbReference type="RefSeq" id="WP_087299010.1">
    <property type="nucleotide sequence ID" value="NZ_NFKP01000001.1"/>
</dbReference>
<dbReference type="Gene3D" id="3.30.565.10">
    <property type="entry name" value="Histidine kinase-like ATPase, C-terminal domain"/>
    <property type="match status" value="1"/>
</dbReference>
<evidence type="ECO:0000259" key="2">
    <source>
        <dbReference type="Pfam" id="PF25794"/>
    </source>
</evidence>
<sequence length="1172" mass="134936">MNVADTILQNQDRDGMLRRSLERIIQLYTDKSHFVYELLQNAEDAEATEIRFVQYPDRMEVMHDGKAFTVENLQGLCDIGQSDKVKDLNQIGEFGVGFKSVFGICETVRLYSSPRNKELADNCQPFAIEIKDFTKPVDIPTVEIPADYTTLFVFPYSVGFQFSGFKNLAALNEAITKRLKNLGVTTLLFMRHLEFIEYEIKIPGKEASGEYLLDAEPVNDHCTRVSAIEAEDNKPDKSLSFIKFSMPIDSRVSNRTIDIAFTTTTDKDGKTTFQKAKNPYISVYFPTETESKLDFIIQGPFRTTPNRSSVPAEEEENEALAKQAAKLLRLSVLELRDMGLLDLSLIRILPLDEDNFDIYPLFYPLYEEILDLFLSERVLPVKDGTGYTEAANAVIARGREIAELFPSDLISELINDKKHYEWLPVSLTETGPYKDVLSYFSSLLEIEVIRPEDLRSYFNDNHSFLENRENDWLIRLYKLYETVPNIFSESNYRNILDAVIVRTASGRMVAPYRKSTSSYLPNVFLPSKKAMQAEVELVHPYLFENCRSFFEDVLHLKMPNEYEHFVKSLEKRYAGADFNGSFEEHVQDIHILVKYLRDSDYEGDLRQIVRKAFYIKCRSGDEAYWVRPYSKVIRFPRSETGQMLEQYYKGIAQDIFFVDFDAYQSAGIAFDDLRLLGVMDKIIIGDEKTWGEYYTGNPGRQPEWRTTGAFRWKLGIDKLEAALLYISQHAKAKDALIKSQVIFKTLQENMDRLVGTVYIGGGTPNKYNEPSDVIHTLNRDGSNWRLSDWNGKWLYTESGELVSHKAISKHDLNKSLYGKVSLDSNLYDILGFKKGEIDQYEAIVKDYDALPDEKKQTYFEIELERRFHITPEQLSREFGGLSLQESSTDQSKENEFEFPTVSVKNWEALKKHAAQILSYASPTVYATVVRRIRVSRPQDDVRAYLMNMYRVNSSYRYACQLCHKPFSNVEMCQLEQKPDVELDPLNVCLCPNCAAKFRMLRNDKYLADRLVDSILDVSENEIEENDHVSVAINDYDFWFTPTHIAEIIELLKLKKKATEERKATSQTVSKPKLKPTAETPERNIATPEQQEKEDAEHPTMEPEEEELQSDTSAYGELIGRRVFHKSKKAYARVVGCEGEYVVLNFESGDKVGQDVKYNLTMCLNNGWIEVVD</sequence>
<dbReference type="InterPro" id="IPR052957">
    <property type="entry name" value="Auxin_embryo_med"/>
</dbReference>
<comment type="caution">
    <text evidence="3">The sequence shown here is derived from an EMBL/GenBank/DDBJ whole genome shotgun (WGS) entry which is preliminary data.</text>
</comment>
<evidence type="ECO:0000256" key="1">
    <source>
        <dbReference type="SAM" id="MobiDB-lite"/>
    </source>
</evidence>
<dbReference type="AlphaFoldDB" id="A0A1Y4MRW3"/>
<feature type="domain" description="Sacsin/Nov" evidence="2">
    <location>
        <begin position="18"/>
        <end position="111"/>
    </location>
</feature>
<gene>
    <name evidence="3" type="ORF">B5F11_00790</name>
</gene>
<name>A0A1Y4MRW3_9FIRM</name>
<evidence type="ECO:0000313" key="4">
    <source>
        <dbReference type="Proteomes" id="UP000196386"/>
    </source>
</evidence>
<proteinExistence type="predicted"/>
<dbReference type="SUPFAM" id="SSF55874">
    <property type="entry name" value="ATPase domain of HSP90 chaperone/DNA topoisomerase II/histidine kinase"/>
    <property type="match status" value="1"/>
</dbReference>
<dbReference type="Proteomes" id="UP000196386">
    <property type="component" value="Unassembled WGS sequence"/>
</dbReference>
<protein>
    <recommendedName>
        <fullName evidence="2">Sacsin/Nov domain-containing protein</fullName>
    </recommendedName>
</protein>
<feature type="region of interest" description="Disordered" evidence="1">
    <location>
        <begin position="1061"/>
        <end position="1109"/>
    </location>
</feature>
<dbReference type="InterPro" id="IPR036890">
    <property type="entry name" value="HATPase_C_sf"/>
</dbReference>
<dbReference type="NCBIfam" id="NF047352">
    <property type="entry name" value="P_loop_sacsin"/>
    <property type="match status" value="1"/>
</dbReference>
<feature type="compositionally biased region" description="Basic and acidic residues" evidence="1">
    <location>
        <begin position="1089"/>
        <end position="1100"/>
    </location>
</feature>
<dbReference type="PANTHER" id="PTHR32387">
    <property type="entry name" value="WU:FJ29H11"/>
    <property type="match status" value="1"/>
</dbReference>
<accession>A0A1Y4MRW3</accession>
<evidence type="ECO:0000313" key="3">
    <source>
        <dbReference type="EMBL" id="OUP71446.1"/>
    </source>
</evidence>
<reference evidence="4" key="1">
    <citation type="submission" date="2017-04" db="EMBL/GenBank/DDBJ databases">
        <title>Function of individual gut microbiota members based on whole genome sequencing of pure cultures obtained from chicken caecum.</title>
        <authorList>
            <person name="Medvecky M."/>
            <person name="Cejkova D."/>
            <person name="Polansky O."/>
            <person name="Karasova D."/>
            <person name="Kubasova T."/>
            <person name="Cizek A."/>
            <person name="Rychlik I."/>
        </authorList>
    </citation>
    <scope>NUCLEOTIDE SEQUENCE [LARGE SCALE GENOMIC DNA]</scope>
    <source>
        <strain evidence="4">An175</strain>
    </source>
</reference>
<organism evidence="3 4">
    <name type="scientific">Anaerotruncus colihominis</name>
    <dbReference type="NCBI Taxonomy" id="169435"/>
    <lineage>
        <taxon>Bacteria</taxon>
        <taxon>Bacillati</taxon>
        <taxon>Bacillota</taxon>
        <taxon>Clostridia</taxon>
        <taxon>Eubacteriales</taxon>
        <taxon>Oscillospiraceae</taxon>
        <taxon>Anaerotruncus</taxon>
    </lineage>
</organism>
<dbReference type="PANTHER" id="PTHR32387:SF0">
    <property type="entry name" value="PROTEIN NO VEIN"/>
    <property type="match status" value="1"/>
</dbReference>
<dbReference type="InterPro" id="IPR058210">
    <property type="entry name" value="SACS/Nov_dom"/>
</dbReference>